<dbReference type="InterPro" id="IPR036866">
    <property type="entry name" value="RibonucZ/Hydroxyglut_hydro"/>
</dbReference>
<evidence type="ECO:0000256" key="5">
    <source>
        <dbReference type="SAM" id="MobiDB-lite"/>
    </source>
</evidence>
<feature type="compositionally biased region" description="Basic and acidic residues" evidence="5">
    <location>
        <begin position="298"/>
        <end position="317"/>
    </location>
</feature>
<dbReference type="EMBL" id="NRSG01000311">
    <property type="protein sequence ID" value="MBK1661489.1"/>
    <property type="molecule type" value="Genomic_DNA"/>
</dbReference>
<protein>
    <recommendedName>
        <fullName evidence="6">Metallo-beta-lactamase domain-containing protein</fullName>
    </recommendedName>
</protein>
<keyword evidence="2" id="KW-0479">Metal-binding</keyword>
<evidence type="ECO:0000256" key="2">
    <source>
        <dbReference type="ARBA" id="ARBA00022723"/>
    </source>
</evidence>
<evidence type="ECO:0000256" key="3">
    <source>
        <dbReference type="ARBA" id="ARBA00022801"/>
    </source>
</evidence>
<dbReference type="InterPro" id="IPR001279">
    <property type="entry name" value="Metallo-B-lactamas"/>
</dbReference>
<feature type="compositionally biased region" description="Low complexity" evidence="5">
    <location>
        <begin position="18"/>
        <end position="40"/>
    </location>
</feature>
<gene>
    <name evidence="7" type="ORF">CKO45_25095</name>
</gene>
<keyword evidence="3" id="KW-0378">Hydrolase</keyword>
<dbReference type="InterPro" id="IPR001018">
    <property type="entry name" value="Beta-lactamase_class-B_CS"/>
</dbReference>
<keyword evidence="8" id="KW-1185">Reference proteome</keyword>
<evidence type="ECO:0000313" key="7">
    <source>
        <dbReference type="EMBL" id="MBK1661489.1"/>
    </source>
</evidence>
<dbReference type="Pfam" id="PF00753">
    <property type="entry name" value="Lactamase_B"/>
    <property type="match status" value="1"/>
</dbReference>
<evidence type="ECO:0000313" key="8">
    <source>
        <dbReference type="Proteomes" id="UP000697995"/>
    </source>
</evidence>
<name>A0ABS1D6H7_9PROT</name>
<reference evidence="7 8" key="1">
    <citation type="journal article" date="2020" name="Microorganisms">
        <title>Osmotic Adaptation and Compatible Solute Biosynthesis of Phototrophic Bacteria as Revealed from Genome Analyses.</title>
        <authorList>
            <person name="Imhoff J.F."/>
            <person name="Rahn T."/>
            <person name="Kunzel S."/>
            <person name="Keller A."/>
            <person name="Neulinger S.C."/>
        </authorList>
    </citation>
    <scope>NUCLEOTIDE SEQUENCE [LARGE SCALE GENOMIC DNA]</scope>
    <source>
        <strain evidence="7 8">DSM 15382</strain>
    </source>
</reference>
<proteinExistence type="predicted"/>
<feature type="domain" description="Metallo-beta-lactamase" evidence="6">
    <location>
        <begin position="129"/>
        <end position="194"/>
    </location>
</feature>
<evidence type="ECO:0000256" key="4">
    <source>
        <dbReference type="ARBA" id="ARBA00022833"/>
    </source>
</evidence>
<dbReference type="Proteomes" id="UP000697995">
    <property type="component" value="Unassembled WGS sequence"/>
</dbReference>
<feature type="compositionally biased region" description="Low complexity" evidence="5">
    <location>
        <begin position="335"/>
        <end position="344"/>
    </location>
</feature>
<comment type="cofactor">
    <cofactor evidence="1">
        <name>Zn(2+)</name>
        <dbReference type="ChEBI" id="CHEBI:29105"/>
    </cofactor>
</comment>
<evidence type="ECO:0000259" key="6">
    <source>
        <dbReference type="Pfam" id="PF00753"/>
    </source>
</evidence>
<accession>A0ABS1D6H7</accession>
<dbReference type="Gene3D" id="3.60.15.10">
    <property type="entry name" value="Ribonuclease Z/Hydroxyacylglutathione hydrolase-like"/>
    <property type="match status" value="1"/>
</dbReference>
<feature type="region of interest" description="Disordered" evidence="5">
    <location>
        <begin position="1"/>
        <end position="128"/>
    </location>
</feature>
<dbReference type="SUPFAM" id="SSF56281">
    <property type="entry name" value="Metallo-hydrolase/oxidoreductase"/>
    <property type="match status" value="1"/>
</dbReference>
<feature type="region of interest" description="Disordered" evidence="5">
    <location>
        <begin position="247"/>
        <end position="344"/>
    </location>
</feature>
<dbReference type="PROSITE" id="PS00743">
    <property type="entry name" value="BETA_LACTAMASE_B_1"/>
    <property type="match status" value="1"/>
</dbReference>
<evidence type="ECO:0000256" key="1">
    <source>
        <dbReference type="ARBA" id="ARBA00001947"/>
    </source>
</evidence>
<sequence>MARSPRNSAGGGRRRLAGRVTRQGRPWQARAARPPSGAAGLQAPPARRDTGRRRRQGRISAAGAVSRPRASRACNGGRSAPPRRGGIRVGGGVAPPPPRPRERQCRQALRQPPPARRSSRRRRLADLARPARARLRRLDLDPAQVKRILVTHGHGDHSGGAAFLKRRHGAQMAMSGRDWTMLETGLEFDVPPRGARRSARSWWATAASSAWATRRRRRWPCRATAPAPSPCCSTCGRTGGSIAAGCRAARPSVPAGGRTACAADRKRHRRHPPGEGRGGAADRDGAPVQPLRLRRGRRDAAADAGCDRGLRAGDGSRLEGVTADRGGRRPPAPPTRGQATPGPA</sequence>
<comment type="caution">
    <text evidence="7">The sequence shown here is derived from an EMBL/GenBank/DDBJ whole genome shotgun (WGS) entry which is preliminary data.</text>
</comment>
<keyword evidence="4" id="KW-0862">Zinc</keyword>
<organism evidence="7 8">
    <name type="scientific">Paracraurococcus ruber</name>
    <dbReference type="NCBI Taxonomy" id="77675"/>
    <lineage>
        <taxon>Bacteria</taxon>
        <taxon>Pseudomonadati</taxon>
        <taxon>Pseudomonadota</taxon>
        <taxon>Alphaproteobacteria</taxon>
        <taxon>Acetobacterales</taxon>
        <taxon>Roseomonadaceae</taxon>
        <taxon>Paracraurococcus</taxon>
    </lineage>
</organism>